<keyword evidence="14" id="KW-1185">Reference proteome</keyword>
<sequence length="242" mass="27937">MALDIPKPELRYGCPAADQILFNRFYTVGYSYYFRQAKWTLEIVEPGKHINDVDDDVTRQNNFRPDFRLPQRFRGDLSDYRRSGFDRGHLVASANQDQSALQNSETYLLSNMSPQAPQFNRGVWKVLEGEIRSKNESPDIHETYVMAGPVFDFEFQTEFIGQADNNGIKIPIPTHFFKCVLVEWKSGRLEMWAFEFENKAVNAEPSRFVTSTSAIEQRAGINIWPNLLGDDIEAQKSNINPW</sequence>
<dbReference type="CDD" id="cd00091">
    <property type="entry name" value="NUC"/>
    <property type="match status" value="1"/>
</dbReference>
<dbReference type="GO" id="GO:0000014">
    <property type="term" value="F:single-stranded DNA endodeoxyribonuclease activity"/>
    <property type="evidence" value="ECO:0007669"/>
    <property type="project" value="TreeGrafter"/>
</dbReference>
<dbReference type="Proteomes" id="UP000032568">
    <property type="component" value="Chromosome"/>
</dbReference>
<gene>
    <name evidence="13" type="ORF">SG35_020865</name>
</gene>
<keyword evidence="3 10" id="KW-0540">Nuclease</keyword>
<feature type="domain" description="DNA/RNA non-specific endonuclease/pyrophosphatase/phosphodiesterase" evidence="12">
    <location>
        <begin position="22"/>
        <end position="230"/>
    </location>
</feature>
<evidence type="ECO:0000256" key="1">
    <source>
        <dbReference type="ARBA" id="ARBA00001946"/>
    </source>
</evidence>
<evidence type="ECO:0000256" key="8">
    <source>
        <dbReference type="PIRSR" id="PIRSR640255-1"/>
    </source>
</evidence>
<dbReference type="InterPro" id="IPR044929">
    <property type="entry name" value="DNA/RNA_non-sp_Endonuclease_sf"/>
</dbReference>
<dbReference type="Gene3D" id="3.40.570.10">
    <property type="entry name" value="Extracellular Endonuclease, subunit A"/>
    <property type="match status" value="1"/>
</dbReference>
<keyword evidence="6 10" id="KW-0378">Hydrolase</keyword>
<dbReference type="PANTHER" id="PTHR13966">
    <property type="entry name" value="ENDONUCLEASE RELATED"/>
    <property type="match status" value="1"/>
</dbReference>
<dbReference type="GO" id="GO:0003676">
    <property type="term" value="F:nucleic acid binding"/>
    <property type="evidence" value="ECO:0007669"/>
    <property type="project" value="InterPro"/>
</dbReference>
<feature type="active site" description="Proton acceptor" evidence="8">
    <location>
        <position position="89"/>
    </location>
</feature>
<dbReference type="PROSITE" id="PS01070">
    <property type="entry name" value="NUCLEASE_NON_SPEC"/>
    <property type="match status" value="1"/>
</dbReference>
<proteinExistence type="inferred from homology"/>
<organism evidence="13 14">
    <name type="scientific">Thalassomonas actiniarum</name>
    <dbReference type="NCBI Taxonomy" id="485447"/>
    <lineage>
        <taxon>Bacteria</taxon>
        <taxon>Pseudomonadati</taxon>
        <taxon>Pseudomonadota</taxon>
        <taxon>Gammaproteobacteria</taxon>
        <taxon>Alteromonadales</taxon>
        <taxon>Colwelliaceae</taxon>
        <taxon>Thalassomonas</taxon>
    </lineage>
</organism>
<feature type="binding site" evidence="9">
    <location>
        <position position="120"/>
    </location>
    <ligand>
        <name>Mg(2+)</name>
        <dbReference type="ChEBI" id="CHEBI:18420"/>
        <note>catalytic</note>
    </ligand>
</feature>
<evidence type="ECO:0000256" key="10">
    <source>
        <dbReference type="RuleBase" id="RU366055"/>
    </source>
</evidence>
<evidence type="ECO:0000256" key="7">
    <source>
        <dbReference type="ARBA" id="ARBA00022842"/>
    </source>
</evidence>
<evidence type="ECO:0000256" key="9">
    <source>
        <dbReference type="PIRSR" id="PIRSR640255-2"/>
    </source>
</evidence>
<keyword evidence="4 9" id="KW-0479">Metal-binding</keyword>
<dbReference type="InterPro" id="IPR044925">
    <property type="entry name" value="His-Me_finger_sf"/>
</dbReference>
<reference evidence="13 14" key="1">
    <citation type="journal article" date="2015" name="Genome Announc.">
        <title>Draft Genome Sequences of Marine Isolates of Thalassomonas viridans and Thalassomonas actiniarum.</title>
        <authorList>
            <person name="Olonade I."/>
            <person name="van Zyl L.J."/>
            <person name="Trindade M."/>
        </authorList>
    </citation>
    <scope>NUCLEOTIDE SEQUENCE [LARGE SCALE GENOMIC DNA]</scope>
    <source>
        <strain evidence="13 14">A5K-106</strain>
    </source>
</reference>
<dbReference type="SUPFAM" id="SSF54060">
    <property type="entry name" value="His-Me finger endonucleases"/>
    <property type="match status" value="1"/>
</dbReference>
<dbReference type="SMART" id="SM00477">
    <property type="entry name" value="NUC"/>
    <property type="match status" value="1"/>
</dbReference>
<dbReference type="InterPro" id="IPR020821">
    <property type="entry name" value="ENPP1-3/EXOG-like_nuc-like"/>
</dbReference>
<keyword evidence="5 10" id="KW-0255">Endonuclease</keyword>
<dbReference type="InterPro" id="IPR001604">
    <property type="entry name" value="Endo_G_ENPP1-like_dom"/>
</dbReference>
<evidence type="ECO:0000313" key="13">
    <source>
        <dbReference type="EMBL" id="WDD97730.1"/>
    </source>
</evidence>
<name>A0AAE9YLW2_9GAMM</name>
<evidence type="ECO:0000259" key="11">
    <source>
        <dbReference type="SMART" id="SM00477"/>
    </source>
</evidence>
<evidence type="ECO:0000256" key="4">
    <source>
        <dbReference type="ARBA" id="ARBA00022723"/>
    </source>
</evidence>
<dbReference type="RefSeq" id="WP_044830982.1">
    <property type="nucleotide sequence ID" value="NZ_CP059735.1"/>
</dbReference>
<dbReference type="PANTHER" id="PTHR13966:SF5">
    <property type="entry name" value="ENDONUCLEASE G, MITOCHONDRIAL"/>
    <property type="match status" value="1"/>
</dbReference>
<evidence type="ECO:0000313" key="14">
    <source>
        <dbReference type="Proteomes" id="UP000032568"/>
    </source>
</evidence>
<evidence type="ECO:0000256" key="3">
    <source>
        <dbReference type="ARBA" id="ARBA00022722"/>
    </source>
</evidence>
<reference evidence="13 14" key="2">
    <citation type="journal article" date="2022" name="Mar. Drugs">
        <title>Bioassay-Guided Fractionation Leads to the Detection of Cholic Acid Generated by the Rare Thalassomonas sp.</title>
        <authorList>
            <person name="Pheiffer F."/>
            <person name="Schneider Y.K."/>
            <person name="Hansen E.H."/>
            <person name="Andersen J.H."/>
            <person name="Isaksson J."/>
            <person name="Busche T."/>
            <person name="R C."/>
            <person name="Kalinowski J."/>
            <person name="Zyl L.V."/>
            <person name="Trindade M."/>
        </authorList>
    </citation>
    <scope>NUCLEOTIDE SEQUENCE [LARGE SCALE GENOMIC DNA]</scope>
    <source>
        <strain evidence="13 14">A5K-106</strain>
    </source>
</reference>
<comment type="cofactor">
    <cofactor evidence="1 10">
        <name>Mg(2+)</name>
        <dbReference type="ChEBI" id="CHEBI:18420"/>
    </cofactor>
</comment>
<evidence type="ECO:0000256" key="2">
    <source>
        <dbReference type="ARBA" id="ARBA00010052"/>
    </source>
</evidence>
<evidence type="ECO:0000259" key="12">
    <source>
        <dbReference type="SMART" id="SM00892"/>
    </source>
</evidence>
<dbReference type="AlphaFoldDB" id="A0AAE9YLW2"/>
<dbReference type="Pfam" id="PF01223">
    <property type="entry name" value="Endonuclease_NS"/>
    <property type="match status" value="1"/>
</dbReference>
<dbReference type="SMART" id="SM00892">
    <property type="entry name" value="Endonuclease_NS"/>
    <property type="match status" value="1"/>
</dbReference>
<accession>A0AAE9YLW2</accession>
<dbReference type="GO" id="GO:0046872">
    <property type="term" value="F:metal ion binding"/>
    <property type="evidence" value="ECO:0007669"/>
    <property type="project" value="UniProtKB-KW"/>
</dbReference>
<evidence type="ECO:0000256" key="6">
    <source>
        <dbReference type="ARBA" id="ARBA00022801"/>
    </source>
</evidence>
<feature type="domain" description="ENPP1-3/EXOG-like endonuclease/phosphodiesterase" evidence="11">
    <location>
        <begin position="23"/>
        <end position="230"/>
    </location>
</feature>
<evidence type="ECO:0000256" key="5">
    <source>
        <dbReference type="ARBA" id="ARBA00022759"/>
    </source>
</evidence>
<comment type="similarity">
    <text evidence="2 10">Belongs to the DNA/RNA non-specific endonuclease family.</text>
</comment>
<dbReference type="InterPro" id="IPR018524">
    <property type="entry name" value="DNA/RNA_endonuclease_AS"/>
</dbReference>
<keyword evidence="7" id="KW-0460">Magnesium</keyword>
<dbReference type="InterPro" id="IPR040255">
    <property type="entry name" value="Non-specific_endonuclease"/>
</dbReference>
<protein>
    <recommendedName>
        <fullName evidence="10">Endonuclease</fullName>
        <ecNumber evidence="10">3.1.30.-</ecNumber>
    </recommendedName>
</protein>
<dbReference type="EMBL" id="CP059735">
    <property type="protein sequence ID" value="WDD97730.1"/>
    <property type="molecule type" value="Genomic_DNA"/>
</dbReference>
<dbReference type="GO" id="GO:0004521">
    <property type="term" value="F:RNA endonuclease activity"/>
    <property type="evidence" value="ECO:0007669"/>
    <property type="project" value="TreeGrafter"/>
</dbReference>
<dbReference type="KEGG" id="tact:SG35_020865"/>
<dbReference type="EC" id="3.1.30.-" evidence="10"/>